<comment type="caution">
    <text evidence="10">The sequence shown here is derived from an EMBL/GenBank/DDBJ whole genome shotgun (WGS) entry which is preliminary data.</text>
</comment>
<feature type="domain" description="NusA-like second KH" evidence="9">
    <location>
        <begin position="75"/>
        <end position="137"/>
    </location>
</feature>
<dbReference type="InterPro" id="IPR010212">
    <property type="entry name" value="NusA_arc"/>
</dbReference>
<keyword evidence="3 7" id="KW-0694">RNA-binding</keyword>
<dbReference type="HAMAP" id="MF_00945_A">
    <property type="entry name" value="NusA_A"/>
    <property type="match status" value="1"/>
</dbReference>
<evidence type="ECO:0000256" key="2">
    <source>
        <dbReference type="ARBA" id="ARBA00022490"/>
    </source>
</evidence>
<dbReference type="EMBL" id="JBHUDP010000002">
    <property type="protein sequence ID" value="MFD1685461.1"/>
    <property type="molecule type" value="Genomic_DNA"/>
</dbReference>
<dbReference type="InterPro" id="IPR058582">
    <property type="entry name" value="KH_NusA_2nd"/>
</dbReference>
<comment type="subcellular location">
    <subcellularLocation>
        <location evidence="6">Cytoplasm</location>
    </subcellularLocation>
</comment>
<organism evidence="10 11">
    <name type="scientific">Halobellus litoreus</name>
    <dbReference type="NCBI Taxonomy" id="755310"/>
    <lineage>
        <taxon>Archaea</taxon>
        <taxon>Methanobacteriati</taxon>
        <taxon>Methanobacteriota</taxon>
        <taxon>Stenosarchaea group</taxon>
        <taxon>Halobacteria</taxon>
        <taxon>Halobacteriales</taxon>
        <taxon>Haloferacaceae</taxon>
        <taxon>Halobellus</taxon>
    </lineage>
</organism>
<evidence type="ECO:0000256" key="1">
    <source>
        <dbReference type="ARBA" id="ARBA00022472"/>
    </source>
</evidence>
<dbReference type="PROSITE" id="PS50084">
    <property type="entry name" value="KH_TYPE_1"/>
    <property type="match status" value="1"/>
</dbReference>
<evidence type="ECO:0000256" key="4">
    <source>
        <dbReference type="ARBA" id="ARBA00023015"/>
    </source>
</evidence>
<evidence type="ECO:0000256" key="7">
    <source>
        <dbReference type="PROSITE-ProRule" id="PRU00117"/>
    </source>
</evidence>
<evidence type="ECO:0000256" key="5">
    <source>
        <dbReference type="ARBA" id="ARBA00023163"/>
    </source>
</evidence>
<comment type="similarity">
    <text evidence="6">Belongs to the NusA family.</text>
</comment>
<evidence type="ECO:0000259" key="8">
    <source>
        <dbReference type="Pfam" id="PF07650"/>
    </source>
</evidence>
<name>A0ABD6DT35_9EURY</name>
<protein>
    <recommendedName>
        <fullName evidence="6">Probable transcription termination protein NusA</fullName>
    </recommendedName>
</protein>
<evidence type="ECO:0000313" key="11">
    <source>
        <dbReference type="Proteomes" id="UP001597092"/>
    </source>
</evidence>
<dbReference type="GO" id="GO:0003723">
    <property type="term" value="F:RNA binding"/>
    <property type="evidence" value="ECO:0007669"/>
    <property type="project" value="UniProtKB-UniRule"/>
</dbReference>
<dbReference type="Pfam" id="PF26594">
    <property type="entry name" value="KH_NusA_2nd"/>
    <property type="match status" value="1"/>
</dbReference>
<evidence type="ECO:0000256" key="3">
    <source>
        <dbReference type="ARBA" id="ARBA00022884"/>
    </source>
</evidence>
<dbReference type="InterPro" id="IPR004044">
    <property type="entry name" value="KH_dom_type_2"/>
</dbReference>
<keyword evidence="4 6" id="KW-0805">Transcription regulation</keyword>
<keyword evidence="5 6" id="KW-0804">Transcription</keyword>
<dbReference type="GO" id="GO:0006353">
    <property type="term" value="P:DNA-templated transcription termination"/>
    <property type="evidence" value="ECO:0007669"/>
    <property type="project" value="UniProtKB-UniRule"/>
</dbReference>
<keyword evidence="1 6" id="KW-0806">Transcription termination</keyword>
<dbReference type="RefSeq" id="WP_256306532.1">
    <property type="nucleotide sequence ID" value="NZ_JANHAW010000001.1"/>
</dbReference>
<evidence type="ECO:0000259" key="9">
    <source>
        <dbReference type="Pfam" id="PF26594"/>
    </source>
</evidence>
<dbReference type="PANTHER" id="PTHR22648">
    <property type="entry name" value="TRANSCRIPTION TERMINATION FACTOR NUSA"/>
    <property type="match status" value="1"/>
</dbReference>
<dbReference type="Proteomes" id="UP001597092">
    <property type="component" value="Unassembled WGS sequence"/>
</dbReference>
<evidence type="ECO:0000313" key="10">
    <source>
        <dbReference type="EMBL" id="MFD1685461.1"/>
    </source>
</evidence>
<accession>A0ABD6DT35</accession>
<dbReference type="SUPFAM" id="SSF54814">
    <property type="entry name" value="Prokaryotic type KH domain (KH-domain type II)"/>
    <property type="match status" value="2"/>
</dbReference>
<dbReference type="PANTHER" id="PTHR22648:SF0">
    <property type="entry name" value="TRANSCRIPTION TERMINATION_ANTITERMINATION PROTEIN NUSA"/>
    <property type="match status" value="1"/>
</dbReference>
<dbReference type="GO" id="GO:0005737">
    <property type="term" value="C:cytoplasm"/>
    <property type="evidence" value="ECO:0007669"/>
    <property type="project" value="UniProtKB-SubCell"/>
</dbReference>
<dbReference type="InterPro" id="IPR030842">
    <property type="entry name" value="TF_NusA_bacterial"/>
</dbReference>
<feature type="domain" description="KH type-2" evidence="8">
    <location>
        <begin position="19"/>
        <end position="72"/>
    </location>
</feature>
<dbReference type="CDD" id="cd22531">
    <property type="entry name" value="KH-II_NusA_arch_rpt2"/>
    <property type="match status" value="1"/>
</dbReference>
<keyword evidence="2 6" id="KW-0963">Cytoplasm</keyword>
<dbReference type="Gene3D" id="3.30.300.20">
    <property type="match status" value="2"/>
</dbReference>
<gene>
    <name evidence="6" type="primary">nusA</name>
    <name evidence="10" type="ORF">ACFSAS_07525</name>
</gene>
<dbReference type="InterPro" id="IPR015946">
    <property type="entry name" value="KH_dom-like_a/b"/>
</dbReference>
<dbReference type="NCBIfam" id="TIGR01952">
    <property type="entry name" value="nusA_arch"/>
    <property type="match status" value="1"/>
</dbReference>
<dbReference type="Pfam" id="PF07650">
    <property type="entry name" value="KH_2"/>
    <property type="match status" value="1"/>
</dbReference>
<reference evidence="10 11" key="1">
    <citation type="journal article" date="2019" name="Int. J. Syst. Evol. Microbiol.">
        <title>The Global Catalogue of Microorganisms (GCM) 10K type strain sequencing project: providing services to taxonomists for standard genome sequencing and annotation.</title>
        <authorList>
            <consortium name="The Broad Institute Genomics Platform"/>
            <consortium name="The Broad Institute Genome Sequencing Center for Infectious Disease"/>
            <person name="Wu L."/>
            <person name="Ma J."/>
        </authorList>
    </citation>
    <scope>NUCLEOTIDE SEQUENCE [LARGE SCALE GENOMIC DNA]</scope>
    <source>
        <strain evidence="10 11">CGMCC 1.10387</strain>
    </source>
</reference>
<sequence>MRITLSDDARQYIARFEDETGATARDCLVYDERIVILVAAGEMGTAIGPGGDHVRAVEESIGRDVELVEDADTPVAFVESALAPAAVRHVTLSEQGGERIAYAEVPDADRGVAIGAEGQNIETARTLAERHHEIDDIQLT</sequence>
<dbReference type="CDD" id="cd22530">
    <property type="entry name" value="KH-II_NusA_arch_rpt1"/>
    <property type="match status" value="1"/>
</dbReference>
<dbReference type="InterPro" id="IPR009019">
    <property type="entry name" value="KH_sf_prok-type"/>
</dbReference>
<evidence type="ECO:0000256" key="6">
    <source>
        <dbReference type="HAMAP-Rule" id="MF_00945"/>
    </source>
</evidence>
<keyword evidence="11" id="KW-1185">Reference proteome</keyword>
<comment type="function">
    <text evidence="6">Participates in transcription termination.</text>
</comment>
<proteinExistence type="inferred from homology"/>
<dbReference type="AlphaFoldDB" id="A0ABD6DT35"/>